<name>A0A547Q691_9RHOB</name>
<dbReference type="RefSeq" id="WP_142834204.1">
    <property type="nucleotide sequence ID" value="NZ_VFSV01000009.1"/>
</dbReference>
<keyword evidence="3" id="KW-0540">Nuclease</keyword>
<reference evidence="3 4" key="1">
    <citation type="submission" date="2019-06" db="EMBL/GenBank/DDBJ databases">
        <title>Paenimaribius caenipelagi gen. nov., sp. nov., isolated from a tidal flat.</title>
        <authorList>
            <person name="Yoon J.-H."/>
        </authorList>
    </citation>
    <scope>NUCLEOTIDE SEQUENCE [LARGE SCALE GENOMIC DNA]</scope>
    <source>
        <strain evidence="3 4">JBTF-M29</strain>
    </source>
</reference>
<dbReference type="Proteomes" id="UP000318590">
    <property type="component" value="Unassembled WGS sequence"/>
</dbReference>
<organism evidence="3 4">
    <name type="scientific">Palleronia caenipelagi</name>
    <dbReference type="NCBI Taxonomy" id="2489174"/>
    <lineage>
        <taxon>Bacteria</taxon>
        <taxon>Pseudomonadati</taxon>
        <taxon>Pseudomonadota</taxon>
        <taxon>Alphaproteobacteria</taxon>
        <taxon>Rhodobacterales</taxon>
        <taxon>Roseobacteraceae</taxon>
        <taxon>Palleronia</taxon>
    </lineage>
</organism>
<feature type="region of interest" description="Disordered" evidence="1">
    <location>
        <begin position="1"/>
        <end position="35"/>
    </location>
</feature>
<dbReference type="AlphaFoldDB" id="A0A547Q691"/>
<feature type="compositionally biased region" description="Basic and acidic residues" evidence="1">
    <location>
        <begin position="20"/>
        <end position="33"/>
    </location>
</feature>
<accession>A0A547Q691</accession>
<dbReference type="InterPro" id="IPR003615">
    <property type="entry name" value="HNH_nuc"/>
</dbReference>
<dbReference type="SMART" id="SM00507">
    <property type="entry name" value="HNHc"/>
    <property type="match status" value="1"/>
</dbReference>
<proteinExistence type="predicted"/>
<sequence>MPRLTSVPARVAGQASRLGVADRSEAERHRQRDQMQPWRGWYKTARWQKLRRKVIKRDGCICQETGVLLVGVHPAPDSPVVDHIRPHRGNAKLFWDERNLQTVSKAYHDREKQSLEARGLS</sequence>
<dbReference type="OrthoDB" id="5292295at2"/>
<gene>
    <name evidence="3" type="ORF">FEV53_07570</name>
</gene>
<keyword evidence="4" id="KW-1185">Reference proteome</keyword>
<dbReference type="GO" id="GO:0004519">
    <property type="term" value="F:endonuclease activity"/>
    <property type="evidence" value="ECO:0007669"/>
    <property type="project" value="UniProtKB-KW"/>
</dbReference>
<evidence type="ECO:0000313" key="3">
    <source>
        <dbReference type="EMBL" id="TRD21899.1"/>
    </source>
</evidence>
<evidence type="ECO:0000256" key="1">
    <source>
        <dbReference type="SAM" id="MobiDB-lite"/>
    </source>
</evidence>
<dbReference type="CDD" id="cd00085">
    <property type="entry name" value="HNHc"/>
    <property type="match status" value="1"/>
</dbReference>
<keyword evidence="3" id="KW-0255">Endonuclease</keyword>
<dbReference type="EMBL" id="VFSV01000009">
    <property type="protein sequence ID" value="TRD21899.1"/>
    <property type="molecule type" value="Genomic_DNA"/>
</dbReference>
<protein>
    <submittedName>
        <fullName evidence="3">HNH endonuclease</fullName>
    </submittedName>
</protein>
<keyword evidence="3" id="KW-0378">Hydrolase</keyword>
<evidence type="ECO:0000313" key="4">
    <source>
        <dbReference type="Proteomes" id="UP000318590"/>
    </source>
</evidence>
<evidence type="ECO:0000259" key="2">
    <source>
        <dbReference type="SMART" id="SM00507"/>
    </source>
</evidence>
<comment type="caution">
    <text evidence="3">The sequence shown here is derived from an EMBL/GenBank/DDBJ whole genome shotgun (WGS) entry which is preliminary data.</text>
</comment>
<feature type="domain" description="HNH nuclease" evidence="2">
    <location>
        <begin position="49"/>
        <end position="109"/>
    </location>
</feature>